<evidence type="ECO:0000256" key="5">
    <source>
        <dbReference type="ARBA" id="ARBA00023125"/>
    </source>
</evidence>
<dbReference type="SUPFAM" id="SSF57701">
    <property type="entry name" value="Zn2/Cys6 DNA-binding domain"/>
    <property type="match status" value="1"/>
</dbReference>
<keyword evidence="2" id="KW-0479">Metal-binding</keyword>
<sequence length="479" mass="53294">MDTEHSDNGTIDLETLLGELPACKHCRARRKRCDTRLPSCKNCARTGRECVFYDHVLNEELPRNYIASLVDHLEILQERDNAAVASRQAEDRSEPPTRSPRQRGKHAFGFAQGSYRYLGDHSPLLHLYLSDGVPGHAPSRRPQSSIQAHLAARDGNVPPALHGHLVRLFFSSIHQIYPVLDSTATWLSPDVIMGLAAHPTQAFILQMVYAIACRCDQANHPHLLSLASAAHGRALNLLDKTTAEQSTTTLQMAIMLVLYTMLDPSSGNISQQLGFATRLALELAATSSDDEANTLLTLHKIVYCLENAVCNVLVRPTSLPEPSTALDFSTEDPLDLLCLLYIIQSHARRNQLDDSLRSRLFNLQEEEDIVQRLHPNILSTLWETRLTLDPSVTHAQQLISAFSKEGYTSNFLTPFWLHKSGRIVLSAMSSTKGPPRPELLLAHGQTTALFGRYSGTWESAEILLRDLQGYLRTKTSDNG</sequence>
<dbReference type="PANTHER" id="PTHR47782">
    <property type="entry name" value="ZN(II)2CYS6 TRANSCRIPTION FACTOR (EUROFUNG)-RELATED"/>
    <property type="match status" value="1"/>
</dbReference>
<feature type="region of interest" description="Disordered" evidence="8">
    <location>
        <begin position="84"/>
        <end position="105"/>
    </location>
</feature>
<dbReference type="GO" id="GO:0045944">
    <property type="term" value="P:positive regulation of transcription by RNA polymerase II"/>
    <property type="evidence" value="ECO:0007669"/>
    <property type="project" value="TreeGrafter"/>
</dbReference>
<evidence type="ECO:0000259" key="9">
    <source>
        <dbReference type="PROSITE" id="PS50048"/>
    </source>
</evidence>
<keyword evidence="3" id="KW-0862">Zinc</keyword>
<dbReference type="SMART" id="SM00066">
    <property type="entry name" value="GAL4"/>
    <property type="match status" value="1"/>
</dbReference>
<comment type="subcellular location">
    <subcellularLocation>
        <location evidence="1">Nucleus</location>
    </subcellularLocation>
</comment>
<dbReference type="InterPro" id="IPR001138">
    <property type="entry name" value="Zn2Cys6_DnaBD"/>
</dbReference>
<reference evidence="10" key="1">
    <citation type="submission" date="2022-10" db="EMBL/GenBank/DDBJ databases">
        <title>Determination and structural analysis of whole genome sequence of Sarocladium strictum F4-1.</title>
        <authorList>
            <person name="Hu L."/>
            <person name="Jiang Y."/>
        </authorList>
    </citation>
    <scope>NUCLEOTIDE SEQUENCE</scope>
    <source>
        <strain evidence="10">F4-1</strain>
    </source>
</reference>
<dbReference type="Gene3D" id="4.10.240.10">
    <property type="entry name" value="Zn(2)-C6 fungal-type DNA-binding domain"/>
    <property type="match status" value="1"/>
</dbReference>
<dbReference type="PROSITE" id="PS00463">
    <property type="entry name" value="ZN2_CY6_FUNGAL_1"/>
    <property type="match status" value="1"/>
</dbReference>
<accession>A0AA39L8L1</accession>
<organism evidence="10 11">
    <name type="scientific">Sarocladium strictum</name>
    <name type="common">Black bundle disease fungus</name>
    <name type="synonym">Acremonium strictum</name>
    <dbReference type="NCBI Taxonomy" id="5046"/>
    <lineage>
        <taxon>Eukaryota</taxon>
        <taxon>Fungi</taxon>
        <taxon>Dikarya</taxon>
        <taxon>Ascomycota</taxon>
        <taxon>Pezizomycotina</taxon>
        <taxon>Sordariomycetes</taxon>
        <taxon>Hypocreomycetidae</taxon>
        <taxon>Hypocreales</taxon>
        <taxon>Sarocladiaceae</taxon>
        <taxon>Sarocladium</taxon>
    </lineage>
</organism>
<keyword evidence="6" id="KW-0804">Transcription</keyword>
<protein>
    <recommendedName>
        <fullName evidence="9">Zn(2)-C6 fungal-type domain-containing protein</fullName>
    </recommendedName>
</protein>
<evidence type="ECO:0000256" key="6">
    <source>
        <dbReference type="ARBA" id="ARBA00023163"/>
    </source>
</evidence>
<dbReference type="PANTHER" id="PTHR47782:SF12">
    <property type="entry name" value="ZN(II)2CYS6 TRANSCRIPTION FACTOR (EUROFUNG)"/>
    <property type="match status" value="1"/>
</dbReference>
<keyword evidence="11" id="KW-1185">Reference proteome</keyword>
<keyword evidence="4" id="KW-0805">Transcription regulation</keyword>
<dbReference type="PROSITE" id="PS50048">
    <property type="entry name" value="ZN2_CY6_FUNGAL_2"/>
    <property type="match status" value="1"/>
</dbReference>
<dbReference type="GO" id="GO:0043565">
    <property type="term" value="F:sequence-specific DNA binding"/>
    <property type="evidence" value="ECO:0007669"/>
    <property type="project" value="TreeGrafter"/>
</dbReference>
<proteinExistence type="predicted"/>
<dbReference type="InterPro" id="IPR052202">
    <property type="entry name" value="Yeast_MetPath_Reg"/>
</dbReference>
<dbReference type="InterPro" id="IPR036864">
    <property type="entry name" value="Zn2-C6_fun-type_DNA-bd_sf"/>
</dbReference>
<evidence type="ECO:0000313" key="10">
    <source>
        <dbReference type="EMBL" id="KAK0388621.1"/>
    </source>
</evidence>
<keyword evidence="5" id="KW-0238">DNA-binding</keyword>
<evidence type="ECO:0000313" key="11">
    <source>
        <dbReference type="Proteomes" id="UP001175261"/>
    </source>
</evidence>
<keyword evidence="7" id="KW-0539">Nucleus</keyword>
<dbReference type="AlphaFoldDB" id="A0AA39L8L1"/>
<feature type="domain" description="Zn(2)-C6 fungal-type" evidence="9">
    <location>
        <begin position="22"/>
        <end position="52"/>
    </location>
</feature>
<evidence type="ECO:0000256" key="3">
    <source>
        <dbReference type="ARBA" id="ARBA00022833"/>
    </source>
</evidence>
<dbReference type="Pfam" id="PF00172">
    <property type="entry name" value="Zn_clus"/>
    <property type="match status" value="1"/>
</dbReference>
<dbReference type="GO" id="GO:0000981">
    <property type="term" value="F:DNA-binding transcription factor activity, RNA polymerase II-specific"/>
    <property type="evidence" value="ECO:0007669"/>
    <property type="project" value="InterPro"/>
</dbReference>
<comment type="caution">
    <text evidence="10">The sequence shown here is derived from an EMBL/GenBank/DDBJ whole genome shotgun (WGS) entry which is preliminary data.</text>
</comment>
<dbReference type="GO" id="GO:0005634">
    <property type="term" value="C:nucleus"/>
    <property type="evidence" value="ECO:0007669"/>
    <property type="project" value="UniProtKB-SubCell"/>
</dbReference>
<name>A0AA39L8L1_SARSR</name>
<evidence type="ECO:0000256" key="4">
    <source>
        <dbReference type="ARBA" id="ARBA00023015"/>
    </source>
</evidence>
<gene>
    <name evidence="10" type="ORF">NLU13_4864</name>
</gene>
<evidence type="ECO:0000256" key="7">
    <source>
        <dbReference type="ARBA" id="ARBA00023242"/>
    </source>
</evidence>
<evidence type="ECO:0000256" key="1">
    <source>
        <dbReference type="ARBA" id="ARBA00004123"/>
    </source>
</evidence>
<dbReference type="Proteomes" id="UP001175261">
    <property type="component" value="Unassembled WGS sequence"/>
</dbReference>
<evidence type="ECO:0000256" key="8">
    <source>
        <dbReference type="SAM" id="MobiDB-lite"/>
    </source>
</evidence>
<evidence type="ECO:0000256" key="2">
    <source>
        <dbReference type="ARBA" id="ARBA00022723"/>
    </source>
</evidence>
<dbReference type="GO" id="GO:0008270">
    <property type="term" value="F:zinc ion binding"/>
    <property type="evidence" value="ECO:0007669"/>
    <property type="project" value="InterPro"/>
</dbReference>
<dbReference type="CDD" id="cd00067">
    <property type="entry name" value="GAL4"/>
    <property type="match status" value="1"/>
</dbReference>
<dbReference type="CDD" id="cd12148">
    <property type="entry name" value="fungal_TF_MHR"/>
    <property type="match status" value="1"/>
</dbReference>
<dbReference type="EMBL" id="JAPDFR010000003">
    <property type="protein sequence ID" value="KAK0388621.1"/>
    <property type="molecule type" value="Genomic_DNA"/>
</dbReference>